<dbReference type="FunFam" id="1.20.1420.30:FF:000017">
    <property type="entry name" value="Calcium permease family membrane transporter"/>
    <property type="match status" value="1"/>
</dbReference>
<dbReference type="VEuPathDB" id="FungiDB:Z517_00655"/>
<feature type="domain" description="Inner membrane component" evidence="11">
    <location>
        <begin position="263"/>
        <end position="316"/>
    </location>
</feature>
<keyword evidence="3" id="KW-0813">Transport</keyword>
<feature type="transmembrane region" description="Helical" evidence="9">
    <location>
        <begin position="411"/>
        <end position="431"/>
    </location>
</feature>
<keyword evidence="7 9" id="KW-0472">Membrane</keyword>
<feature type="transmembrane region" description="Helical" evidence="9">
    <location>
        <begin position="297"/>
        <end position="315"/>
    </location>
</feature>
<dbReference type="PANTHER" id="PTHR31503:SF10">
    <property type="entry name" value="VNX1 PROTEIN"/>
    <property type="match status" value="1"/>
</dbReference>
<feature type="transmembrane region" description="Helical" evidence="9">
    <location>
        <begin position="601"/>
        <end position="622"/>
    </location>
</feature>
<evidence type="ECO:0000256" key="2">
    <source>
        <dbReference type="ARBA" id="ARBA00008170"/>
    </source>
</evidence>
<evidence type="ECO:0000259" key="11">
    <source>
        <dbReference type="Pfam" id="PF03733"/>
    </source>
</evidence>
<dbReference type="OrthoDB" id="16982at2759"/>
<dbReference type="InterPro" id="IPR004713">
    <property type="entry name" value="CaH_exchang"/>
</dbReference>
<comment type="subcellular location">
    <subcellularLocation>
        <location evidence="1">Endomembrane system</location>
        <topology evidence="1">Multi-pass membrane protein</topology>
    </subcellularLocation>
</comment>
<feature type="transmembrane region" description="Helical" evidence="9">
    <location>
        <begin position="1020"/>
        <end position="1039"/>
    </location>
</feature>
<comment type="similarity">
    <text evidence="2">Belongs to the Ca(2+):cation antiporter (CaCA) (TC 2.A.19) family.</text>
</comment>
<feature type="transmembrane region" description="Helical" evidence="9">
    <location>
        <begin position="566"/>
        <end position="585"/>
    </location>
</feature>
<evidence type="ECO:0000259" key="10">
    <source>
        <dbReference type="Pfam" id="PF01699"/>
    </source>
</evidence>
<dbReference type="GO" id="GO:0015369">
    <property type="term" value="F:calcium:proton antiporter activity"/>
    <property type="evidence" value="ECO:0007669"/>
    <property type="project" value="TreeGrafter"/>
</dbReference>
<feature type="transmembrane region" description="Helical" evidence="9">
    <location>
        <begin position="502"/>
        <end position="522"/>
    </location>
</feature>
<feature type="region of interest" description="Disordered" evidence="8">
    <location>
        <begin position="1"/>
        <end position="207"/>
    </location>
</feature>
<gene>
    <name evidence="12" type="ORF">Z517_00655</name>
</gene>
<feature type="compositionally biased region" description="Basic and acidic residues" evidence="8">
    <location>
        <begin position="36"/>
        <end position="53"/>
    </location>
</feature>
<feature type="transmembrane region" description="Helical" evidence="9">
    <location>
        <begin position="704"/>
        <end position="722"/>
    </location>
</feature>
<evidence type="ECO:0000313" key="13">
    <source>
        <dbReference type="Proteomes" id="UP000053029"/>
    </source>
</evidence>
<dbReference type="GO" id="GO:0012505">
    <property type="term" value="C:endomembrane system"/>
    <property type="evidence" value="ECO:0007669"/>
    <property type="project" value="UniProtKB-SubCell"/>
</dbReference>
<evidence type="ECO:0000256" key="5">
    <source>
        <dbReference type="ARBA" id="ARBA00022989"/>
    </source>
</evidence>
<feature type="compositionally biased region" description="Polar residues" evidence="8">
    <location>
        <begin position="79"/>
        <end position="90"/>
    </location>
</feature>
<evidence type="ECO:0000256" key="1">
    <source>
        <dbReference type="ARBA" id="ARBA00004127"/>
    </source>
</evidence>
<feature type="compositionally biased region" description="Polar residues" evidence="8">
    <location>
        <begin position="55"/>
        <end position="68"/>
    </location>
</feature>
<feature type="region of interest" description="Disordered" evidence="8">
    <location>
        <begin position="826"/>
        <end position="847"/>
    </location>
</feature>
<dbReference type="GeneID" id="25300145"/>
<dbReference type="Gene3D" id="1.20.1420.30">
    <property type="entry name" value="NCX, central ion-binding region"/>
    <property type="match status" value="2"/>
</dbReference>
<keyword evidence="5 9" id="KW-1133">Transmembrane helix</keyword>
<dbReference type="PANTHER" id="PTHR31503">
    <property type="entry name" value="VACUOLAR CALCIUM ION TRANSPORTER"/>
    <property type="match status" value="1"/>
</dbReference>
<keyword evidence="4 9" id="KW-0812">Transmembrane</keyword>
<evidence type="ECO:0000256" key="9">
    <source>
        <dbReference type="SAM" id="Phobius"/>
    </source>
</evidence>
<dbReference type="InterPro" id="IPR004837">
    <property type="entry name" value="NaCa_Exmemb"/>
</dbReference>
<feature type="domain" description="Sodium/calcium exchanger membrane region" evidence="10">
    <location>
        <begin position="951"/>
        <end position="1103"/>
    </location>
</feature>
<feature type="transmembrane region" description="Helical" evidence="9">
    <location>
        <begin position="634"/>
        <end position="654"/>
    </location>
</feature>
<dbReference type="InterPro" id="IPR044880">
    <property type="entry name" value="NCX_ion-bd_dom_sf"/>
</dbReference>
<feature type="transmembrane region" description="Helical" evidence="9">
    <location>
        <begin position="534"/>
        <end position="554"/>
    </location>
</feature>
<evidence type="ECO:0000256" key="7">
    <source>
        <dbReference type="ARBA" id="ARBA00023136"/>
    </source>
</evidence>
<dbReference type="GO" id="GO:0005774">
    <property type="term" value="C:vacuolar membrane"/>
    <property type="evidence" value="ECO:0007669"/>
    <property type="project" value="UniProtKB-ARBA"/>
</dbReference>
<feature type="transmembrane region" description="Helical" evidence="9">
    <location>
        <begin position="952"/>
        <end position="969"/>
    </location>
</feature>
<dbReference type="Proteomes" id="UP000053029">
    <property type="component" value="Unassembled WGS sequence"/>
</dbReference>
<dbReference type="Pfam" id="PF03733">
    <property type="entry name" value="YccF"/>
    <property type="match status" value="1"/>
</dbReference>
<protein>
    <submittedName>
        <fullName evidence="12">Calcium/proton exchanger</fullName>
    </submittedName>
</protein>
<evidence type="ECO:0000256" key="3">
    <source>
        <dbReference type="ARBA" id="ARBA00022448"/>
    </source>
</evidence>
<feature type="transmembrane region" description="Helical" evidence="9">
    <location>
        <begin position="260"/>
        <end position="291"/>
    </location>
</feature>
<dbReference type="InterPro" id="IPR005185">
    <property type="entry name" value="YccF"/>
</dbReference>
<evidence type="ECO:0000256" key="6">
    <source>
        <dbReference type="ARBA" id="ARBA00023065"/>
    </source>
</evidence>
<feature type="region of interest" description="Disordered" evidence="8">
    <location>
        <begin position="894"/>
        <end position="913"/>
    </location>
</feature>
<feature type="domain" description="Sodium/calcium exchanger membrane region" evidence="10">
    <location>
        <begin position="536"/>
        <end position="652"/>
    </location>
</feature>
<evidence type="ECO:0000256" key="4">
    <source>
        <dbReference type="ARBA" id="ARBA00022692"/>
    </source>
</evidence>
<reference evidence="12 13" key="1">
    <citation type="submission" date="2015-01" db="EMBL/GenBank/DDBJ databases">
        <title>The Genome Sequence of Fonsecaea pedrosoi CBS 271.37.</title>
        <authorList>
            <consortium name="The Broad Institute Genomics Platform"/>
            <person name="Cuomo C."/>
            <person name="de Hoog S."/>
            <person name="Gorbushina A."/>
            <person name="Stielow B."/>
            <person name="Teixiera M."/>
            <person name="Abouelleil A."/>
            <person name="Chapman S.B."/>
            <person name="Priest M."/>
            <person name="Young S.K."/>
            <person name="Wortman J."/>
            <person name="Nusbaum C."/>
            <person name="Birren B."/>
        </authorList>
    </citation>
    <scope>NUCLEOTIDE SEQUENCE [LARGE SCALE GENOMIC DNA]</scope>
    <source>
        <strain evidence="12 13">CBS 271.37</strain>
    </source>
</reference>
<dbReference type="STRING" id="1442368.A0A0D2H330"/>
<feature type="transmembrane region" description="Helical" evidence="9">
    <location>
        <begin position="437"/>
        <end position="456"/>
    </location>
</feature>
<feature type="compositionally biased region" description="Low complexity" evidence="8">
    <location>
        <begin position="174"/>
        <end position="183"/>
    </location>
</feature>
<feature type="compositionally biased region" description="Polar residues" evidence="8">
    <location>
        <begin position="130"/>
        <end position="147"/>
    </location>
</feature>
<keyword evidence="6" id="KW-0406">Ion transport</keyword>
<evidence type="ECO:0000256" key="8">
    <source>
        <dbReference type="SAM" id="MobiDB-lite"/>
    </source>
</evidence>
<organism evidence="12 13">
    <name type="scientific">Fonsecaea pedrosoi CBS 271.37</name>
    <dbReference type="NCBI Taxonomy" id="1442368"/>
    <lineage>
        <taxon>Eukaryota</taxon>
        <taxon>Fungi</taxon>
        <taxon>Dikarya</taxon>
        <taxon>Ascomycota</taxon>
        <taxon>Pezizomycotina</taxon>
        <taxon>Eurotiomycetes</taxon>
        <taxon>Chaetothyriomycetidae</taxon>
        <taxon>Chaetothyriales</taxon>
        <taxon>Herpotrichiellaceae</taxon>
        <taxon>Fonsecaea</taxon>
    </lineage>
</organism>
<feature type="region of interest" description="Disordered" evidence="8">
    <location>
        <begin position="738"/>
        <end position="769"/>
    </location>
</feature>
<feature type="compositionally biased region" description="Basic residues" evidence="8">
    <location>
        <begin position="91"/>
        <end position="108"/>
    </location>
</feature>
<dbReference type="HOGENOM" id="CLU_001583_0_0_1"/>
<evidence type="ECO:0000313" key="12">
    <source>
        <dbReference type="EMBL" id="KIW85265.1"/>
    </source>
</evidence>
<dbReference type="AlphaFoldDB" id="A0A0D2H330"/>
<dbReference type="EMBL" id="KN846969">
    <property type="protein sequence ID" value="KIW85265.1"/>
    <property type="molecule type" value="Genomic_DNA"/>
</dbReference>
<feature type="transmembrane region" description="Helical" evidence="9">
    <location>
        <begin position="985"/>
        <end position="1008"/>
    </location>
</feature>
<accession>A0A0D2H330</accession>
<dbReference type="GO" id="GO:0006874">
    <property type="term" value="P:intracellular calcium ion homeostasis"/>
    <property type="evidence" value="ECO:0007669"/>
    <property type="project" value="TreeGrafter"/>
</dbReference>
<sequence>MSSSDNPQKNAEDRVWQDVRSAPRTPSLAGSAAAESRPREEPTAVDTTIRRDYGTLNSSIYASSSQRPRSGHRNDETQEASGANPVSPQTSRRKPPPTRRVSTRRQLPHRGEQFSVDDDPNEVEVDRELQTTPSTQSFPTLTRSQSTVRRRTAAAPPGLPRVDSAEEEAEDIIQQETAAVPPAEEAEPVVEDDEDLEDSEEADLSDAESFTLKDRQLAINETHPFGIRIWKPALYKKSRSVEKGAEEDIHSSPSQIVSTWLWFFNCLWTVLFGWWLSVAALFGAFVCYLFAFDPSAAAYGGVFLGLASYLFWPFGKFVRLEQDENYAEEDEGEGRSISEYERWQSGDLEYGRLMFGPTLTHTGSIVGRHRNSIDSASETDSLLDRSGRAERQETNVSAKTKRRLFGRGQWTLGRVIFFIFFYFNVAPLMLLVSMVCWLMVFWIPMGRVTLILFYHLRKRPLALTFHRDVSHARSSTKPSSILLCTYRAVGIKYWKYTVDGTNIFLINFLAVVVFVILDYFILKTAAGLEIWLTSPALMFTLALISIIPLAYFIGQAVASISAQSSMGMGAAVNAFFSTIVEVYLYCVALNEGKASLVEGSIIGSILAGILLLPGLSMCFGAIKRKTQRFNVKSAGATSTMLLFAVIAAFGPTLFYKIYGSHELICKACVGEGVDTPADCRQCYFRQVPAVSDDFFLKAVRPYCWIAAVFLFSSYIIGLLFTLRTHAAIIWSTDLDEKKAQPPTADVSPLDTRHQSVVNSQNLPKPDGAYLPRSAIRESQLYKKILGQSLRSAGLPDGELNVEHEQYHEHYNTHETASHISAMDHHNKTDLPHVVPPKSSHSSEDIRSPHLHPVLPGLSEEDNNNLVRQVAELAATAATIATRDAVNHPRTASYQATHAYKQDSTRSQRPSVMRRDTVTDEGYANAAADQVPVPAVEGGGHDAPNWSRTKSSVILLTATVAYAIVAEILVDTVDVVLDSVDIDEKFLGITLFALVPNTTEFLNGISFAMNGNIALSMEIGSAYALQVCMLQLPALVLFSALRWPFIDPQYLINHTFNLIFPQWDMVTIILCVVLLSYMSGEGKSNYFKGSILVLTYLVVVLGFYFSGFTTLTIMGVDPNDTLAIMSSMALQQNSPGTIRTPNVARGREL</sequence>
<proteinExistence type="inferred from homology"/>
<feature type="transmembrane region" description="Helical" evidence="9">
    <location>
        <begin position="1090"/>
        <end position="1115"/>
    </location>
</feature>
<feature type="transmembrane region" description="Helical" evidence="9">
    <location>
        <begin position="1059"/>
        <end position="1078"/>
    </location>
</feature>
<dbReference type="RefSeq" id="XP_013289073.1">
    <property type="nucleotide sequence ID" value="XM_013433619.1"/>
</dbReference>
<name>A0A0D2H330_9EURO</name>
<feature type="compositionally biased region" description="Acidic residues" evidence="8">
    <location>
        <begin position="184"/>
        <end position="206"/>
    </location>
</feature>
<keyword evidence="13" id="KW-1185">Reference proteome</keyword>
<dbReference type="Pfam" id="PF01699">
    <property type="entry name" value="Na_Ca_ex"/>
    <property type="match status" value="2"/>
</dbReference>